<evidence type="ECO:0000313" key="2">
    <source>
        <dbReference type="Proteomes" id="UP000184442"/>
    </source>
</evidence>
<dbReference type="AlphaFoldDB" id="A0A1M6CQG9"/>
<dbReference type="Proteomes" id="UP000184442">
    <property type="component" value="Unassembled WGS sequence"/>
</dbReference>
<reference evidence="1 2" key="1">
    <citation type="submission" date="2016-11" db="EMBL/GenBank/DDBJ databases">
        <authorList>
            <person name="Jaros S."/>
            <person name="Januszkiewicz K."/>
            <person name="Wedrychowicz H."/>
        </authorList>
    </citation>
    <scope>NUCLEOTIDE SEQUENCE [LARGE SCALE GENOMIC DNA]</scope>
    <source>
        <strain evidence="1 2">DSM 19022</strain>
    </source>
</reference>
<protein>
    <submittedName>
        <fullName evidence="1">Uncharacterized protein</fullName>
    </submittedName>
</protein>
<dbReference type="RefSeq" id="WP_073024963.1">
    <property type="nucleotide sequence ID" value="NZ_FQZS01000005.1"/>
</dbReference>
<dbReference type="InterPro" id="IPR018755">
    <property type="entry name" value="Phage_Mu_Gp48"/>
</dbReference>
<dbReference type="Pfam" id="PF10076">
    <property type="entry name" value="Phage_Mu_Gp48"/>
    <property type="match status" value="1"/>
</dbReference>
<sequence length="160" mass="19090">MNIKRRWDEVNTLTWNDIGLYQWGRLVLVFIETDSGVEIKGVRVDYSPSIMRTITEMVVNVVVSIRDYKGVMIEYLPWYERKSIVFDAILNAYDKELRRLEQDIDVVGRNMLLDTAIEMLHIYERDLGIQSRKDLEYDQRREQISSRYRAVFDQTTEETI</sequence>
<dbReference type="EMBL" id="FQZS01000005">
    <property type="protein sequence ID" value="SHI63335.1"/>
    <property type="molecule type" value="Genomic_DNA"/>
</dbReference>
<accession>A0A1M6CQG9</accession>
<evidence type="ECO:0000313" key="1">
    <source>
        <dbReference type="EMBL" id="SHI63335.1"/>
    </source>
</evidence>
<organism evidence="1 2">
    <name type="scientific">Lutispora thermophila DSM 19022</name>
    <dbReference type="NCBI Taxonomy" id="1122184"/>
    <lineage>
        <taxon>Bacteria</taxon>
        <taxon>Bacillati</taxon>
        <taxon>Bacillota</taxon>
        <taxon>Clostridia</taxon>
        <taxon>Lutisporales</taxon>
        <taxon>Lutisporaceae</taxon>
        <taxon>Lutispora</taxon>
    </lineage>
</organism>
<name>A0A1M6CQG9_9FIRM</name>
<dbReference type="OrthoDB" id="1629754at2"/>
<proteinExistence type="predicted"/>
<dbReference type="STRING" id="1122184.SAMN02745176_00899"/>
<keyword evidence="2" id="KW-1185">Reference proteome</keyword>
<gene>
    <name evidence="1" type="ORF">SAMN02745176_00899</name>
</gene>